<evidence type="ECO:0000313" key="2">
    <source>
        <dbReference type="Proteomes" id="UP000318538"/>
    </source>
</evidence>
<name>A0A517NC64_9BACT</name>
<organism evidence="1 2">
    <name type="scientific">Rubripirellula lacrimiformis</name>
    <dbReference type="NCBI Taxonomy" id="1930273"/>
    <lineage>
        <taxon>Bacteria</taxon>
        <taxon>Pseudomonadati</taxon>
        <taxon>Planctomycetota</taxon>
        <taxon>Planctomycetia</taxon>
        <taxon>Pirellulales</taxon>
        <taxon>Pirellulaceae</taxon>
        <taxon>Rubripirellula</taxon>
    </lineage>
</organism>
<dbReference type="EMBL" id="CP036525">
    <property type="protein sequence ID" value="QDT04733.1"/>
    <property type="molecule type" value="Genomic_DNA"/>
</dbReference>
<dbReference type="Proteomes" id="UP000318538">
    <property type="component" value="Chromosome"/>
</dbReference>
<gene>
    <name evidence="1" type="ORF">K227x_31280</name>
</gene>
<evidence type="ECO:0000313" key="1">
    <source>
        <dbReference type="EMBL" id="QDT04733.1"/>
    </source>
</evidence>
<reference evidence="1 2" key="1">
    <citation type="submission" date="2019-02" db="EMBL/GenBank/DDBJ databases">
        <title>Deep-cultivation of Planctomycetes and their phenomic and genomic characterization uncovers novel biology.</title>
        <authorList>
            <person name="Wiegand S."/>
            <person name="Jogler M."/>
            <person name="Boedeker C."/>
            <person name="Pinto D."/>
            <person name="Vollmers J."/>
            <person name="Rivas-Marin E."/>
            <person name="Kohn T."/>
            <person name="Peeters S.H."/>
            <person name="Heuer A."/>
            <person name="Rast P."/>
            <person name="Oberbeckmann S."/>
            <person name="Bunk B."/>
            <person name="Jeske O."/>
            <person name="Meyerdierks A."/>
            <person name="Storesund J.E."/>
            <person name="Kallscheuer N."/>
            <person name="Luecker S."/>
            <person name="Lage O.M."/>
            <person name="Pohl T."/>
            <person name="Merkel B.J."/>
            <person name="Hornburger P."/>
            <person name="Mueller R.-W."/>
            <person name="Bruemmer F."/>
            <person name="Labrenz M."/>
            <person name="Spormann A.M."/>
            <person name="Op den Camp H."/>
            <person name="Overmann J."/>
            <person name="Amann R."/>
            <person name="Jetten M.S.M."/>
            <person name="Mascher T."/>
            <person name="Medema M.H."/>
            <person name="Devos D.P."/>
            <person name="Kaster A.-K."/>
            <person name="Ovreas L."/>
            <person name="Rohde M."/>
            <person name="Galperin M.Y."/>
            <person name="Jogler C."/>
        </authorList>
    </citation>
    <scope>NUCLEOTIDE SEQUENCE [LARGE SCALE GENOMIC DNA]</scope>
    <source>
        <strain evidence="1 2">K22_7</strain>
    </source>
</reference>
<protein>
    <submittedName>
        <fullName evidence="1">Uncharacterized protein</fullName>
    </submittedName>
</protein>
<keyword evidence="2" id="KW-1185">Reference proteome</keyword>
<dbReference type="KEGG" id="rlc:K227x_31280"/>
<sequence length="193" mass="21816" precursor="true">MSPSRRILESTLAFAAVVYATSCLCDSVGYSRDPIESAKLEISAEADVIRDLLVIEMMRQSPVHSSTYRADFVRLLIGKVSSPFAGGISCTDSLRLQHDRTVRYRERPTHPQTPGTPSEGWCRRESRICWMAPLPRRCKPPSFSLNSKSRNVFQSLQSEHIRHACRNIFATKPVLRTPTCFTIAFAFLLPWQA</sequence>
<proteinExistence type="predicted"/>
<dbReference type="AlphaFoldDB" id="A0A517NC64"/>
<accession>A0A517NC64</accession>